<feature type="region of interest" description="Disordered" evidence="1">
    <location>
        <begin position="58"/>
        <end position="83"/>
    </location>
</feature>
<dbReference type="Pfam" id="PF10469">
    <property type="entry name" value="AKAP7_NLS"/>
    <property type="match status" value="1"/>
</dbReference>
<dbReference type="AlphaFoldDB" id="A0AAV2HZF3"/>
<dbReference type="Gene3D" id="3.90.1140.10">
    <property type="entry name" value="Cyclic phosphodiesterase"/>
    <property type="match status" value="1"/>
</dbReference>
<evidence type="ECO:0000313" key="3">
    <source>
        <dbReference type="EMBL" id="CAL1539675.1"/>
    </source>
</evidence>
<dbReference type="PANTHER" id="PTHR15934">
    <property type="entry name" value="RNA 2',3'-CYCLIC PHOSPHODIESTERASE"/>
    <property type="match status" value="1"/>
</dbReference>
<evidence type="ECO:0000256" key="1">
    <source>
        <dbReference type="SAM" id="MobiDB-lite"/>
    </source>
</evidence>
<feature type="region of interest" description="Disordered" evidence="1">
    <location>
        <begin position="120"/>
        <end position="151"/>
    </location>
</feature>
<dbReference type="GO" id="GO:0034237">
    <property type="term" value="F:protein kinase A regulatory subunit binding"/>
    <property type="evidence" value="ECO:0007669"/>
    <property type="project" value="TreeGrafter"/>
</dbReference>
<feature type="compositionally biased region" description="Basic and acidic residues" evidence="1">
    <location>
        <begin position="134"/>
        <end position="147"/>
    </location>
</feature>
<dbReference type="InterPro" id="IPR019510">
    <property type="entry name" value="AKAP7-like_phosphoesterase"/>
</dbReference>
<dbReference type="GO" id="GO:0010738">
    <property type="term" value="P:regulation of protein kinase A signaling"/>
    <property type="evidence" value="ECO:0007669"/>
    <property type="project" value="TreeGrafter"/>
</dbReference>
<name>A0AAV2HZF3_LYMST</name>
<organism evidence="3 4">
    <name type="scientific">Lymnaea stagnalis</name>
    <name type="common">Great pond snail</name>
    <name type="synonym">Helix stagnalis</name>
    <dbReference type="NCBI Taxonomy" id="6523"/>
    <lineage>
        <taxon>Eukaryota</taxon>
        <taxon>Metazoa</taxon>
        <taxon>Spiralia</taxon>
        <taxon>Lophotrochozoa</taxon>
        <taxon>Mollusca</taxon>
        <taxon>Gastropoda</taxon>
        <taxon>Heterobranchia</taxon>
        <taxon>Euthyneura</taxon>
        <taxon>Panpulmonata</taxon>
        <taxon>Hygrophila</taxon>
        <taxon>Lymnaeoidea</taxon>
        <taxon>Lymnaeidae</taxon>
        <taxon>Lymnaea</taxon>
    </lineage>
</organism>
<reference evidence="3 4" key="1">
    <citation type="submission" date="2024-04" db="EMBL/GenBank/DDBJ databases">
        <authorList>
            <consortium name="Genoscope - CEA"/>
            <person name="William W."/>
        </authorList>
    </citation>
    <scope>NUCLEOTIDE SEQUENCE [LARGE SCALE GENOMIC DNA]</scope>
</reference>
<dbReference type="InterPro" id="IPR052641">
    <property type="entry name" value="AKAP7_isoform_gamma"/>
</dbReference>
<feature type="domain" description="A-kinase anchor protein 7-like phosphoesterase" evidence="2">
    <location>
        <begin position="160"/>
        <end position="361"/>
    </location>
</feature>
<dbReference type="EMBL" id="CAXITT010000350">
    <property type="protein sequence ID" value="CAL1539675.1"/>
    <property type="molecule type" value="Genomic_DNA"/>
</dbReference>
<protein>
    <recommendedName>
        <fullName evidence="2">A-kinase anchor protein 7-like phosphoesterase domain-containing protein</fullName>
    </recommendedName>
</protein>
<accession>A0AAV2HZF3</accession>
<gene>
    <name evidence="3" type="ORF">GSLYS_00013408001</name>
</gene>
<dbReference type="Proteomes" id="UP001497497">
    <property type="component" value="Unassembled WGS sequence"/>
</dbReference>
<comment type="caution">
    <text evidence="3">The sequence shown here is derived from an EMBL/GenBank/DDBJ whole genome shotgun (WGS) entry which is preliminary data.</text>
</comment>
<dbReference type="SUPFAM" id="SSF55144">
    <property type="entry name" value="LigT-like"/>
    <property type="match status" value="1"/>
</dbReference>
<sequence length="367" mass="41132">MKIKMSEKDCEHPQSSYIVEDGKRNILPLHLLRNLKSLVRDKSITVAQQIIESESSNPVCEVLTSDSKQTDDQSNPCTDDNKSSCLSLSKSDCECARPAIQYASQDVIDNVSRQVYIKGDDAKPIKQDSNNNSHADRERQGRIRKAGEISGLPEKKRKRPNFFVAVQITDAEIHSAAKLVQSAIQDSCKCDIQAAVVGSEKFHITLMVMNLSNEEELTKATDTLDNCVSPILERTSGEQVTLPIEGVSAFNGGKVLFAQVKQSSGLDYLQFMADEVDRQMEENGISSTDIPKRPFQPHMTLLKFGQKRDLYKKGVRKVSSDQYEPFVNQVFGSQVITSLQLCCMDKRREDGYYFVNHEVPLKVMQDG</sequence>
<dbReference type="PANTHER" id="PTHR15934:SF2">
    <property type="entry name" value="A-KINASE ANCHOR PROTEIN 7-LIKE PHOSPHOESTERASE DOMAIN-CONTAINING PROTEIN"/>
    <property type="match status" value="1"/>
</dbReference>
<dbReference type="InterPro" id="IPR009097">
    <property type="entry name" value="Cyclic_Pdiesterase"/>
</dbReference>
<evidence type="ECO:0000259" key="2">
    <source>
        <dbReference type="Pfam" id="PF10469"/>
    </source>
</evidence>
<proteinExistence type="predicted"/>
<evidence type="ECO:0000313" key="4">
    <source>
        <dbReference type="Proteomes" id="UP001497497"/>
    </source>
</evidence>
<dbReference type="GO" id="GO:0005829">
    <property type="term" value="C:cytosol"/>
    <property type="evidence" value="ECO:0007669"/>
    <property type="project" value="TreeGrafter"/>
</dbReference>
<keyword evidence="4" id="KW-1185">Reference proteome</keyword>
<feature type="compositionally biased region" description="Polar residues" evidence="1">
    <location>
        <begin position="58"/>
        <end position="78"/>
    </location>
</feature>